<protein>
    <submittedName>
        <fullName evidence="1">Uncharacterized protein</fullName>
    </submittedName>
</protein>
<name>A0A9X2BND1_9BACL</name>
<gene>
    <name evidence="1" type="ORF">M0651_05995</name>
</gene>
<accession>A0A9X2BND1</accession>
<evidence type="ECO:0000313" key="2">
    <source>
        <dbReference type="Proteomes" id="UP001139534"/>
    </source>
</evidence>
<comment type="caution">
    <text evidence="1">The sequence shown here is derived from an EMBL/GenBank/DDBJ whole genome shotgun (WGS) entry which is preliminary data.</text>
</comment>
<dbReference type="RefSeq" id="WP_248550939.1">
    <property type="nucleotide sequence ID" value="NZ_JALPRK010000004.1"/>
</dbReference>
<proteinExistence type="predicted"/>
<dbReference type="AlphaFoldDB" id="A0A9X2BND1"/>
<dbReference type="Proteomes" id="UP001139534">
    <property type="component" value="Unassembled WGS sequence"/>
</dbReference>
<sequence length="104" mass="11820">MNETPPPENPTKSLEELVAEYGDLQLVDAHNHDASRFQYDHERPNWEQNSVDRVVLFGDVSEPSAVQTDNIAWGAYEEYPERIIPFFSGANLLEESGLQTVKDN</sequence>
<evidence type="ECO:0000313" key="1">
    <source>
        <dbReference type="EMBL" id="MCK8486724.1"/>
    </source>
</evidence>
<organism evidence="1 2">
    <name type="scientific">Paenibacillus mellifer</name>
    <dbReference type="NCBI Taxonomy" id="2937794"/>
    <lineage>
        <taxon>Bacteria</taxon>
        <taxon>Bacillati</taxon>
        <taxon>Bacillota</taxon>
        <taxon>Bacilli</taxon>
        <taxon>Bacillales</taxon>
        <taxon>Paenibacillaceae</taxon>
        <taxon>Paenibacillus</taxon>
    </lineage>
</organism>
<keyword evidence="2" id="KW-1185">Reference proteome</keyword>
<reference evidence="1" key="1">
    <citation type="submission" date="2022-04" db="EMBL/GenBank/DDBJ databases">
        <authorList>
            <person name="Seo M.-J."/>
        </authorList>
    </citation>
    <scope>NUCLEOTIDE SEQUENCE</scope>
    <source>
        <strain evidence="1">MBLB2552</strain>
    </source>
</reference>
<dbReference type="EMBL" id="JALPRK010000004">
    <property type="protein sequence ID" value="MCK8486724.1"/>
    <property type="molecule type" value="Genomic_DNA"/>
</dbReference>